<dbReference type="SUPFAM" id="SSF53098">
    <property type="entry name" value="Ribonuclease H-like"/>
    <property type="match status" value="1"/>
</dbReference>
<proteinExistence type="predicted"/>
<feature type="domain" description="RNase H type-1" evidence="2">
    <location>
        <begin position="492"/>
        <end position="603"/>
    </location>
</feature>
<dbReference type="InterPro" id="IPR012337">
    <property type="entry name" value="RNaseH-like_sf"/>
</dbReference>
<dbReference type="PANTHER" id="PTHR46890:SF48">
    <property type="entry name" value="RNA-DIRECTED DNA POLYMERASE"/>
    <property type="match status" value="1"/>
</dbReference>
<dbReference type="Pfam" id="PF13456">
    <property type="entry name" value="RVT_3"/>
    <property type="match status" value="1"/>
</dbReference>
<dbReference type="InterPro" id="IPR043502">
    <property type="entry name" value="DNA/RNA_pol_sf"/>
</dbReference>
<sequence>MAPLKSPGPDGMPPIFFQKSWAIVRADVIACVLNLLNSHVMPQNLNATQIVLIPKCKHPEFLSQFRPISLCNVVYKIASKTITNRMKPILDRIISPSQSAFVPGRLISDNILLAFELNHFLNGKTRGEQGWMALKLDVSKAYDKVEWSFLEQVMSKSGFPPPFIRSLLQNAEIERRLRGIAVCRGAPSIFHLLFADDTLIFCQASLESSQTIREVLEIYRGASGQEINFAKSSVAFSKNTKENVCQAIISDLTIRRENKMELYLGLPLRVSHSKRDLFATIRDCIWRKLTGWNESLLSQAGKEVLIKAVIQAVPTYAMGCFKLPVTLLGEIQGMIARLWWGNRAPLAYHALSGATSEQSAKGAIFFIGRCFHRYLGRRPSFTWRSIMAAHDLFRAGCRWRVGTGETIRVWRDPWLPRPRSFRPITPTPASLEEMNFEAPITLLALLKISLVPAPAFKMNTRGGENCGKPSSRIKSKSLYRGLASMLSDGGARTGVGVCAHGASGECLAWLAKRVDRMGNDELAEALAAREAVLLALRKRWRSVIVEGDCATLIHKILSSDDDYSVVGPITSDIRSLSSRFHACVFQFVKHSCNTVAHALAKSACGSLEGEAIVPPTVFPLVLADCA</sequence>
<accession>A0AAW2TCD5</accession>
<dbReference type="GO" id="GO:0004523">
    <property type="term" value="F:RNA-DNA hybrid ribonuclease activity"/>
    <property type="evidence" value="ECO:0007669"/>
    <property type="project" value="InterPro"/>
</dbReference>
<feature type="domain" description="Reverse transcriptase" evidence="1">
    <location>
        <begin position="57"/>
        <end position="187"/>
    </location>
</feature>
<dbReference type="InterPro" id="IPR002156">
    <property type="entry name" value="RNaseH_domain"/>
</dbReference>
<dbReference type="CDD" id="cd06222">
    <property type="entry name" value="RNase_H_like"/>
    <property type="match status" value="1"/>
</dbReference>
<evidence type="ECO:0000259" key="2">
    <source>
        <dbReference type="Pfam" id="PF13456"/>
    </source>
</evidence>
<dbReference type="CDD" id="cd01650">
    <property type="entry name" value="RT_nLTR_like"/>
    <property type="match status" value="1"/>
</dbReference>
<dbReference type="PANTHER" id="PTHR46890">
    <property type="entry name" value="NON-LTR RETROLELEMENT REVERSE TRANSCRIPTASE-LIKE PROTEIN-RELATED"/>
    <property type="match status" value="1"/>
</dbReference>
<dbReference type="InterPro" id="IPR052343">
    <property type="entry name" value="Retrotransposon-Effector_Assoc"/>
</dbReference>
<evidence type="ECO:0000313" key="3">
    <source>
        <dbReference type="EMBL" id="KAL0402425.1"/>
    </source>
</evidence>
<dbReference type="SUPFAM" id="SSF56672">
    <property type="entry name" value="DNA/RNA polymerases"/>
    <property type="match status" value="1"/>
</dbReference>
<reference evidence="3" key="1">
    <citation type="submission" date="2020-06" db="EMBL/GenBank/DDBJ databases">
        <authorList>
            <person name="Li T."/>
            <person name="Hu X."/>
            <person name="Zhang T."/>
            <person name="Song X."/>
            <person name="Zhang H."/>
            <person name="Dai N."/>
            <person name="Sheng W."/>
            <person name="Hou X."/>
            <person name="Wei L."/>
        </authorList>
    </citation>
    <scope>NUCLEOTIDE SEQUENCE</scope>
    <source>
        <strain evidence="3">KEN1</strain>
        <tissue evidence="3">Leaf</tissue>
    </source>
</reference>
<dbReference type="Pfam" id="PF00078">
    <property type="entry name" value="RVT_1"/>
    <property type="match status" value="1"/>
</dbReference>
<comment type="caution">
    <text evidence="3">The sequence shown here is derived from an EMBL/GenBank/DDBJ whole genome shotgun (WGS) entry which is preliminary data.</text>
</comment>
<name>A0AAW2TCD5_9LAMI</name>
<protein>
    <recommendedName>
        <fullName evidence="4">Reverse transcriptase domain-containing protein</fullName>
    </recommendedName>
</protein>
<dbReference type="AlphaFoldDB" id="A0AAW2TCD5"/>
<organism evidence="3">
    <name type="scientific">Sesamum latifolium</name>
    <dbReference type="NCBI Taxonomy" id="2727402"/>
    <lineage>
        <taxon>Eukaryota</taxon>
        <taxon>Viridiplantae</taxon>
        <taxon>Streptophyta</taxon>
        <taxon>Embryophyta</taxon>
        <taxon>Tracheophyta</taxon>
        <taxon>Spermatophyta</taxon>
        <taxon>Magnoliopsida</taxon>
        <taxon>eudicotyledons</taxon>
        <taxon>Gunneridae</taxon>
        <taxon>Pentapetalae</taxon>
        <taxon>asterids</taxon>
        <taxon>lamiids</taxon>
        <taxon>Lamiales</taxon>
        <taxon>Pedaliaceae</taxon>
        <taxon>Sesamum</taxon>
    </lineage>
</organism>
<dbReference type="GO" id="GO:0003676">
    <property type="term" value="F:nucleic acid binding"/>
    <property type="evidence" value="ECO:0007669"/>
    <property type="project" value="InterPro"/>
</dbReference>
<reference evidence="3" key="2">
    <citation type="journal article" date="2024" name="Plant">
        <title>Genomic evolution and insights into agronomic trait innovations of Sesamum species.</title>
        <authorList>
            <person name="Miao H."/>
            <person name="Wang L."/>
            <person name="Qu L."/>
            <person name="Liu H."/>
            <person name="Sun Y."/>
            <person name="Le M."/>
            <person name="Wang Q."/>
            <person name="Wei S."/>
            <person name="Zheng Y."/>
            <person name="Lin W."/>
            <person name="Duan Y."/>
            <person name="Cao H."/>
            <person name="Xiong S."/>
            <person name="Wang X."/>
            <person name="Wei L."/>
            <person name="Li C."/>
            <person name="Ma Q."/>
            <person name="Ju M."/>
            <person name="Zhao R."/>
            <person name="Li G."/>
            <person name="Mu C."/>
            <person name="Tian Q."/>
            <person name="Mei H."/>
            <person name="Zhang T."/>
            <person name="Gao T."/>
            <person name="Zhang H."/>
        </authorList>
    </citation>
    <scope>NUCLEOTIDE SEQUENCE</scope>
    <source>
        <strain evidence="3">KEN1</strain>
    </source>
</reference>
<dbReference type="EMBL" id="JACGWN010000015">
    <property type="protein sequence ID" value="KAL0402425.1"/>
    <property type="molecule type" value="Genomic_DNA"/>
</dbReference>
<gene>
    <name evidence="3" type="ORF">Slati_4272400</name>
</gene>
<dbReference type="InterPro" id="IPR036397">
    <property type="entry name" value="RNaseH_sf"/>
</dbReference>
<evidence type="ECO:0008006" key="4">
    <source>
        <dbReference type="Google" id="ProtNLM"/>
    </source>
</evidence>
<dbReference type="InterPro" id="IPR000477">
    <property type="entry name" value="RT_dom"/>
</dbReference>
<dbReference type="Gene3D" id="3.30.420.10">
    <property type="entry name" value="Ribonuclease H-like superfamily/Ribonuclease H"/>
    <property type="match status" value="1"/>
</dbReference>
<dbReference type="InterPro" id="IPR044730">
    <property type="entry name" value="RNase_H-like_dom_plant"/>
</dbReference>
<evidence type="ECO:0000259" key="1">
    <source>
        <dbReference type="Pfam" id="PF00078"/>
    </source>
</evidence>